<keyword evidence="12" id="KW-1185">Reference proteome</keyword>
<comment type="subcellular location">
    <subcellularLocation>
        <location evidence="1">Cytoplasm</location>
        <location evidence="1">Cytoskeleton</location>
        <location evidence="1">Spindle</location>
    </subcellularLocation>
</comment>
<evidence type="ECO:0000256" key="10">
    <source>
        <dbReference type="SAM" id="Coils"/>
    </source>
</evidence>
<accession>A0A7L1ECL4</accession>
<evidence type="ECO:0000256" key="2">
    <source>
        <dbReference type="ARBA" id="ARBA00005479"/>
    </source>
</evidence>
<dbReference type="EMBL" id="VXBF01009831">
    <property type="protein sequence ID" value="NXM87057.1"/>
    <property type="molecule type" value="Genomic_DNA"/>
</dbReference>
<dbReference type="InterPro" id="IPR026243">
    <property type="entry name" value="HAUS1"/>
</dbReference>
<protein>
    <submittedName>
        <fullName evidence="11">HAUS1 protein</fullName>
    </submittedName>
</protein>
<evidence type="ECO:0000313" key="12">
    <source>
        <dbReference type="Proteomes" id="UP000565754"/>
    </source>
</evidence>
<evidence type="ECO:0000256" key="6">
    <source>
        <dbReference type="ARBA" id="ARBA00022776"/>
    </source>
</evidence>
<evidence type="ECO:0000256" key="1">
    <source>
        <dbReference type="ARBA" id="ARBA00004186"/>
    </source>
</evidence>
<evidence type="ECO:0000256" key="9">
    <source>
        <dbReference type="ARBA" id="ARBA00023306"/>
    </source>
</evidence>
<dbReference type="GO" id="GO:0051225">
    <property type="term" value="P:spindle assembly"/>
    <property type="evidence" value="ECO:0007669"/>
    <property type="project" value="InterPro"/>
</dbReference>
<dbReference type="Proteomes" id="UP000565754">
    <property type="component" value="Unassembled WGS sequence"/>
</dbReference>
<dbReference type="GO" id="GO:0070652">
    <property type="term" value="C:HAUS complex"/>
    <property type="evidence" value="ECO:0007669"/>
    <property type="project" value="InterPro"/>
</dbReference>
<keyword evidence="8" id="KW-0206">Cytoskeleton</keyword>
<keyword evidence="9" id="KW-0131">Cell cycle</keyword>
<sequence length="254" mass="29751">QVTLWLKKLHQDMPIPWYEVNESTVDYLYEVKECNEERDKDVMLLIEDTKDRAAKYEAEANYWQGILRESLDFSEYSLPEEALADLNDLVKSAWELEVEDMPFISCYGAITSMTSELHKAKSKNNERDLQLKTDTKKLTLALMMELKLKEDVENLQESQEAERAKMEIRSKNLKFLRVKTEDLKIKIREAENKLLDVGLDQSLTHDALMEASEELAAMYKEMEPLKMELKSYHDLPLVTIPLLYCICHQVNFMD</sequence>
<dbReference type="GO" id="GO:0051301">
    <property type="term" value="P:cell division"/>
    <property type="evidence" value="ECO:0007669"/>
    <property type="project" value="UniProtKB-KW"/>
</dbReference>
<evidence type="ECO:0000313" key="11">
    <source>
        <dbReference type="EMBL" id="NXM87057.1"/>
    </source>
</evidence>
<keyword evidence="6" id="KW-0498">Mitosis</keyword>
<dbReference type="PANTHER" id="PTHR31570">
    <property type="entry name" value="HAUS AUGMIN-LIKE COMPLEX SUBUNIT 1"/>
    <property type="match status" value="1"/>
</dbReference>
<dbReference type="PANTHER" id="PTHR31570:SF1">
    <property type="entry name" value="HAUS AUGMIN-LIKE COMPLEX SUBUNIT 1"/>
    <property type="match status" value="1"/>
</dbReference>
<feature type="coiled-coil region" evidence="10">
    <location>
        <begin position="149"/>
        <end position="193"/>
    </location>
</feature>
<comment type="caution">
    <text evidence="11">The sequence shown here is derived from an EMBL/GenBank/DDBJ whole genome shotgun (WGS) entry which is preliminary data.</text>
</comment>
<keyword evidence="5" id="KW-0493">Microtubule</keyword>
<dbReference type="PRINTS" id="PR02087">
    <property type="entry name" value="HAUSAUGMINL1"/>
</dbReference>
<gene>
    <name evidence="11" type="primary">Haus1</name>
    <name evidence="11" type="ORF">OENOEN_R09777</name>
</gene>
<evidence type="ECO:0000256" key="3">
    <source>
        <dbReference type="ARBA" id="ARBA00022490"/>
    </source>
</evidence>
<keyword evidence="3" id="KW-0963">Cytoplasm</keyword>
<dbReference type="Pfam" id="PF25762">
    <property type="entry name" value="HAUS1"/>
    <property type="match status" value="1"/>
</dbReference>
<reference evidence="11 12" key="1">
    <citation type="submission" date="2019-09" db="EMBL/GenBank/DDBJ databases">
        <title>Bird 10,000 Genomes (B10K) Project - Family phase.</title>
        <authorList>
            <person name="Zhang G."/>
        </authorList>
    </citation>
    <scope>NUCLEOTIDE SEQUENCE [LARGE SCALE GENOMIC DNA]</scope>
    <source>
        <strain evidence="11">B10K-DU-001-74</strain>
        <tissue evidence="11">Muscle</tissue>
    </source>
</reference>
<evidence type="ECO:0000256" key="7">
    <source>
        <dbReference type="ARBA" id="ARBA00023054"/>
    </source>
</evidence>
<name>A0A7L1ECL4_OENON</name>
<dbReference type="GO" id="GO:0005874">
    <property type="term" value="C:microtubule"/>
    <property type="evidence" value="ECO:0007669"/>
    <property type="project" value="UniProtKB-KW"/>
</dbReference>
<feature type="non-terminal residue" evidence="11">
    <location>
        <position position="1"/>
    </location>
</feature>
<dbReference type="GO" id="GO:0007098">
    <property type="term" value="P:centrosome cycle"/>
    <property type="evidence" value="ECO:0007669"/>
    <property type="project" value="TreeGrafter"/>
</dbReference>
<keyword evidence="4" id="KW-0132">Cell division</keyword>
<dbReference type="AlphaFoldDB" id="A0A7L1ECL4"/>
<organism evidence="11 12">
    <name type="scientific">Oenanthe oenanthe</name>
    <name type="common">Northern wheatear</name>
    <dbReference type="NCBI Taxonomy" id="279966"/>
    <lineage>
        <taxon>Eukaryota</taxon>
        <taxon>Metazoa</taxon>
        <taxon>Chordata</taxon>
        <taxon>Craniata</taxon>
        <taxon>Vertebrata</taxon>
        <taxon>Euteleostomi</taxon>
        <taxon>Archelosauria</taxon>
        <taxon>Archosauria</taxon>
        <taxon>Dinosauria</taxon>
        <taxon>Saurischia</taxon>
        <taxon>Theropoda</taxon>
        <taxon>Coelurosauria</taxon>
        <taxon>Aves</taxon>
        <taxon>Neognathae</taxon>
        <taxon>Neoaves</taxon>
        <taxon>Telluraves</taxon>
        <taxon>Australaves</taxon>
        <taxon>Passeriformes</taxon>
        <taxon>Muscicapidae</taxon>
        <taxon>Oenanthe</taxon>
    </lineage>
</organism>
<evidence type="ECO:0000256" key="8">
    <source>
        <dbReference type="ARBA" id="ARBA00023212"/>
    </source>
</evidence>
<dbReference type="GO" id="GO:0005829">
    <property type="term" value="C:cytosol"/>
    <property type="evidence" value="ECO:0007669"/>
    <property type="project" value="TreeGrafter"/>
</dbReference>
<evidence type="ECO:0000256" key="5">
    <source>
        <dbReference type="ARBA" id="ARBA00022701"/>
    </source>
</evidence>
<dbReference type="GO" id="GO:0005819">
    <property type="term" value="C:spindle"/>
    <property type="evidence" value="ECO:0007669"/>
    <property type="project" value="UniProtKB-SubCell"/>
</dbReference>
<keyword evidence="7 10" id="KW-0175">Coiled coil</keyword>
<comment type="similarity">
    <text evidence="2">Belongs to the HAUS1 family.</text>
</comment>
<feature type="non-terminal residue" evidence="11">
    <location>
        <position position="254"/>
    </location>
</feature>
<evidence type="ECO:0000256" key="4">
    <source>
        <dbReference type="ARBA" id="ARBA00022618"/>
    </source>
</evidence>
<proteinExistence type="inferred from homology"/>